<dbReference type="Proteomes" id="UP000023555">
    <property type="component" value="Unassembled WGS sequence"/>
</dbReference>
<evidence type="ECO:0000313" key="3">
    <source>
        <dbReference type="Proteomes" id="UP000023555"/>
    </source>
</evidence>
<evidence type="ECO:0000256" key="1">
    <source>
        <dbReference type="ARBA" id="ARBA00005721"/>
    </source>
</evidence>
<dbReference type="InterPro" id="IPR005531">
    <property type="entry name" value="Asp23"/>
</dbReference>
<gene>
    <name evidence="2" type="ORF">P799_12850</name>
</gene>
<organism evidence="2 3">
    <name type="scientific">Lysinibacillus sphaericus CBAM5</name>
    <dbReference type="NCBI Taxonomy" id="1400869"/>
    <lineage>
        <taxon>Bacteria</taxon>
        <taxon>Bacillati</taxon>
        <taxon>Bacillota</taxon>
        <taxon>Bacilli</taxon>
        <taxon>Bacillales</taxon>
        <taxon>Bacillaceae</taxon>
        <taxon>Lysinibacillus</taxon>
    </lineage>
</organism>
<dbReference type="EMBL" id="AYKQ01000009">
    <property type="protein sequence ID" value="EWH32955.1"/>
    <property type="molecule type" value="Genomic_DNA"/>
</dbReference>
<dbReference type="Pfam" id="PF03780">
    <property type="entry name" value="Asp23"/>
    <property type="match status" value="1"/>
</dbReference>
<name>W7S071_LYSSH</name>
<protein>
    <recommendedName>
        <fullName evidence="4">Alkaline-shock protein</fullName>
    </recommendedName>
</protein>
<comment type="caution">
    <text evidence="2">The sequence shown here is derived from an EMBL/GenBank/DDBJ whole genome shotgun (WGS) entry which is preliminary data.</text>
</comment>
<dbReference type="AlphaFoldDB" id="W7S071"/>
<accession>W7S071</accession>
<evidence type="ECO:0008006" key="4">
    <source>
        <dbReference type="Google" id="ProtNLM"/>
    </source>
</evidence>
<comment type="similarity">
    <text evidence="1">Belongs to the asp23 family.</text>
</comment>
<dbReference type="PANTHER" id="PTHR34297:SF1">
    <property type="entry name" value="ASP23_GLS24 FAMILY ENVELOPE STRESS RESPONSE PROTEIN"/>
    <property type="match status" value="1"/>
</dbReference>
<reference evidence="2 3" key="1">
    <citation type="journal article" date="2015" name="Stand. Genomic Sci.">
        <title>Genome sequence and description of the mosquitocidal and heavy metal tolerant strain Lysinibacillus sphaericus CBAM5.</title>
        <authorList>
            <person name="Pena-Montenegro T.D."/>
            <person name="Lozano L."/>
            <person name="Dussan J."/>
        </authorList>
    </citation>
    <scope>NUCLEOTIDE SEQUENCE [LARGE SCALE GENOMIC DNA]</scope>
    <source>
        <strain evidence="2">CBAM5</strain>
    </source>
</reference>
<dbReference type="PANTHER" id="PTHR34297">
    <property type="entry name" value="HYPOTHETICAL CYTOSOLIC PROTEIN-RELATED"/>
    <property type="match status" value="1"/>
</dbReference>
<proteinExistence type="inferred from homology"/>
<evidence type="ECO:0000313" key="2">
    <source>
        <dbReference type="EMBL" id="EWH32955.1"/>
    </source>
</evidence>
<sequence>MFVMCKGKDDICMAEKVGQSFVQPTPSGKEELGKIEVAAEVIEVVAGIAVNEIEGIAATRGNIATGVVERFGKKVHNKGIKSGVTETGEIAIDVFCSVKYGYAIPKVAKEVQTQIRQAIFNMTALETAEVNVHITGIHFEKEETVAHE</sequence>
<dbReference type="HOGENOM" id="CLU_113198_4_0_9"/>